<accession>A0A368KAZ9</accession>
<feature type="domain" description="MacB-like periplasmic core" evidence="8">
    <location>
        <begin position="20"/>
        <end position="266"/>
    </location>
</feature>
<reference evidence="9 10" key="1">
    <citation type="submission" date="2018-05" db="EMBL/GenBank/DDBJ databases">
        <title>Draft genome sequence of Rhodanobacter denitrificans Yn1 isolated from gold copper mine.</title>
        <authorList>
            <person name="Yang N."/>
            <person name="Mazhar H.S."/>
            <person name="Rensing C."/>
        </authorList>
    </citation>
    <scope>NUCLEOTIDE SEQUENCE [LARGE SCALE GENOMIC DNA]</scope>
    <source>
        <strain evidence="9 10">Yn1</strain>
    </source>
</reference>
<evidence type="ECO:0000256" key="2">
    <source>
        <dbReference type="ARBA" id="ARBA00022475"/>
    </source>
</evidence>
<evidence type="ECO:0000256" key="4">
    <source>
        <dbReference type="ARBA" id="ARBA00022989"/>
    </source>
</evidence>
<feature type="transmembrane region" description="Helical" evidence="6">
    <location>
        <begin position="402"/>
        <end position="421"/>
    </location>
</feature>
<dbReference type="GO" id="GO:0022857">
    <property type="term" value="F:transmembrane transporter activity"/>
    <property type="evidence" value="ECO:0007669"/>
    <property type="project" value="TreeGrafter"/>
</dbReference>
<evidence type="ECO:0000256" key="1">
    <source>
        <dbReference type="ARBA" id="ARBA00004651"/>
    </source>
</evidence>
<dbReference type="InterPro" id="IPR025857">
    <property type="entry name" value="MacB_PCD"/>
</dbReference>
<evidence type="ECO:0000256" key="6">
    <source>
        <dbReference type="SAM" id="Phobius"/>
    </source>
</evidence>
<sequence>MFAYYLDLALRSLKRNKALTALMVLAIALGIGASMTTLTVLHVLSGDPLPDKSGQLYYPQIDPQDIKGMMPSKEPPDQVTLIDGLNLLRAGRADHQALMTGGSVPVQPEQSSLDPFYVEARYTTADFFAMFEAPFLYGHGWTAADGEAKAREVVIARSLNDKLFAGADSVGRTLRMAGTSFRIVGVLDGWQPNPHFYDLNTGSYAYGEQVFLPLQTMLELRLDRNGSSDCWGNGGGGVGNILPSDTCVWLQFWVQLDNPAKAAAYREFLIHYSQDQQALGRFQRAPNVRLRNVMQWLDHQMVVPNDVRLQTGLAFGFLLVCLVNTVGLMLAKFMRRAAELGVRRALGASRRALFAQLLIESGVVGLVGGCGGLLLALCGLWLVRQRPSDYAALAHLDPSMLFTTFVLAVCATLLAGLLPAWRACQIAPALQLKSN</sequence>
<keyword evidence="4 6" id="KW-1133">Transmembrane helix</keyword>
<dbReference type="InterPro" id="IPR050250">
    <property type="entry name" value="Macrolide_Exporter_MacB"/>
</dbReference>
<evidence type="ECO:0000313" key="9">
    <source>
        <dbReference type="EMBL" id="RCS29121.1"/>
    </source>
</evidence>
<dbReference type="GO" id="GO:0005886">
    <property type="term" value="C:plasma membrane"/>
    <property type="evidence" value="ECO:0007669"/>
    <property type="project" value="UniProtKB-SubCell"/>
</dbReference>
<keyword evidence="10" id="KW-1185">Reference proteome</keyword>
<dbReference type="EMBL" id="QFWQ01000008">
    <property type="protein sequence ID" value="RCS29121.1"/>
    <property type="molecule type" value="Genomic_DNA"/>
</dbReference>
<comment type="caution">
    <text evidence="9">The sequence shown here is derived from an EMBL/GenBank/DDBJ whole genome shotgun (WGS) entry which is preliminary data.</text>
</comment>
<organism evidence="9 10">
    <name type="scientific">Rhodanobacter denitrificans</name>
    <dbReference type="NCBI Taxonomy" id="666685"/>
    <lineage>
        <taxon>Bacteria</taxon>
        <taxon>Pseudomonadati</taxon>
        <taxon>Pseudomonadota</taxon>
        <taxon>Gammaproteobacteria</taxon>
        <taxon>Lysobacterales</taxon>
        <taxon>Rhodanobacteraceae</taxon>
        <taxon>Rhodanobacter</taxon>
    </lineage>
</organism>
<name>A0A368KAZ9_9GAMM</name>
<dbReference type="OrthoDB" id="8735006at2"/>
<dbReference type="InterPro" id="IPR003838">
    <property type="entry name" value="ABC3_permease_C"/>
</dbReference>
<proteinExistence type="predicted"/>
<feature type="domain" description="ABC3 transporter permease C-terminal" evidence="7">
    <location>
        <begin position="313"/>
        <end position="427"/>
    </location>
</feature>
<evidence type="ECO:0000256" key="5">
    <source>
        <dbReference type="ARBA" id="ARBA00023136"/>
    </source>
</evidence>
<protein>
    <submittedName>
        <fullName evidence="9">ABC transporter permease</fullName>
    </submittedName>
</protein>
<dbReference type="Pfam" id="PF12704">
    <property type="entry name" value="MacB_PCD"/>
    <property type="match status" value="1"/>
</dbReference>
<keyword evidence="2" id="KW-1003">Cell membrane</keyword>
<dbReference type="PANTHER" id="PTHR30572">
    <property type="entry name" value="MEMBRANE COMPONENT OF TRANSPORTER-RELATED"/>
    <property type="match status" value="1"/>
</dbReference>
<comment type="subcellular location">
    <subcellularLocation>
        <location evidence="1">Cell membrane</location>
        <topology evidence="1">Multi-pass membrane protein</topology>
    </subcellularLocation>
</comment>
<evidence type="ECO:0000256" key="3">
    <source>
        <dbReference type="ARBA" id="ARBA00022692"/>
    </source>
</evidence>
<evidence type="ECO:0000313" key="10">
    <source>
        <dbReference type="Proteomes" id="UP000252387"/>
    </source>
</evidence>
<feature type="transmembrane region" description="Helical" evidence="6">
    <location>
        <begin position="312"/>
        <end position="331"/>
    </location>
</feature>
<dbReference type="PANTHER" id="PTHR30572:SF18">
    <property type="entry name" value="ABC-TYPE MACROLIDE FAMILY EXPORT SYSTEM PERMEASE COMPONENT 2"/>
    <property type="match status" value="1"/>
</dbReference>
<dbReference type="Pfam" id="PF02687">
    <property type="entry name" value="FtsX"/>
    <property type="match status" value="1"/>
</dbReference>
<dbReference type="AlphaFoldDB" id="A0A368KAZ9"/>
<feature type="transmembrane region" description="Helical" evidence="6">
    <location>
        <begin position="352"/>
        <end position="382"/>
    </location>
</feature>
<dbReference type="Proteomes" id="UP000252387">
    <property type="component" value="Unassembled WGS sequence"/>
</dbReference>
<dbReference type="RefSeq" id="WP_114344700.1">
    <property type="nucleotide sequence ID" value="NZ_QFWQ01000008.1"/>
</dbReference>
<evidence type="ECO:0000259" key="8">
    <source>
        <dbReference type="Pfam" id="PF12704"/>
    </source>
</evidence>
<keyword evidence="3 6" id="KW-0812">Transmembrane</keyword>
<evidence type="ECO:0000259" key="7">
    <source>
        <dbReference type="Pfam" id="PF02687"/>
    </source>
</evidence>
<keyword evidence="5 6" id="KW-0472">Membrane</keyword>
<feature type="transmembrane region" description="Helical" evidence="6">
    <location>
        <begin position="21"/>
        <end position="44"/>
    </location>
</feature>
<gene>
    <name evidence="9" type="ORF">DEO45_13745</name>
</gene>